<reference evidence="5 6" key="1">
    <citation type="submission" date="2024-05" db="EMBL/GenBank/DDBJ databases">
        <authorList>
            <person name="Wallberg A."/>
        </authorList>
    </citation>
    <scope>NUCLEOTIDE SEQUENCE [LARGE SCALE GENOMIC DNA]</scope>
</reference>
<comment type="caution">
    <text evidence="5">The sequence shown here is derived from an EMBL/GenBank/DDBJ whole genome shotgun (WGS) entry which is preliminary data.</text>
</comment>
<organism evidence="5 6">
    <name type="scientific">Meganyctiphanes norvegica</name>
    <name type="common">Northern krill</name>
    <name type="synonym">Thysanopoda norvegica</name>
    <dbReference type="NCBI Taxonomy" id="48144"/>
    <lineage>
        <taxon>Eukaryota</taxon>
        <taxon>Metazoa</taxon>
        <taxon>Ecdysozoa</taxon>
        <taxon>Arthropoda</taxon>
        <taxon>Crustacea</taxon>
        <taxon>Multicrustacea</taxon>
        <taxon>Malacostraca</taxon>
        <taxon>Eumalacostraca</taxon>
        <taxon>Eucarida</taxon>
        <taxon>Euphausiacea</taxon>
        <taxon>Euphausiidae</taxon>
        <taxon>Meganyctiphanes</taxon>
    </lineage>
</organism>
<evidence type="ECO:0000256" key="1">
    <source>
        <dbReference type="ARBA" id="ARBA00009646"/>
    </source>
</evidence>
<dbReference type="AlphaFoldDB" id="A0AAV2RPF7"/>
<feature type="chain" id="PRO_5043427457" description="Beta/gamma crystallin 'Greek key' domain-containing protein" evidence="3">
    <location>
        <begin position="17"/>
        <end position="219"/>
    </location>
</feature>
<dbReference type="SUPFAM" id="SSF49695">
    <property type="entry name" value="gamma-Crystallin-like"/>
    <property type="match status" value="1"/>
</dbReference>
<feature type="domain" description="Beta/gamma crystallin 'Greek key'" evidence="4">
    <location>
        <begin position="26"/>
        <end position="110"/>
    </location>
</feature>
<evidence type="ECO:0000256" key="3">
    <source>
        <dbReference type="SAM" id="SignalP"/>
    </source>
</evidence>
<dbReference type="InterPro" id="IPR011024">
    <property type="entry name" value="G_crystallin-like"/>
</dbReference>
<dbReference type="SMART" id="SM00247">
    <property type="entry name" value="XTALbg"/>
    <property type="match status" value="1"/>
</dbReference>
<comment type="similarity">
    <text evidence="1">Belongs to the beta/gamma-crystallin family.</text>
</comment>
<dbReference type="Proteomes" id="UP001497623">
    <property type="component" value="Unassembled WGS sequence"/>
</dbReference>
<evidence type="ECO:0000313" key="5">
    <source>
        <dbReference type="EMBL" id="CAL4135396.1"/>
    </source>
</evidence>
<dbReference type="EMBL" id="CAXKWB010029385">
    <property type="protein sequence ID" value="CAL4135396.1"/>
    <property type="molecule type" value="Genomic_DNA"/>
</dbReference>
<name>A0AAV2RPF7_MEGNR</name>
<gene>
    <name evidence="5" type="ORF">MNOR_LOCUS27632</name>
</gene>
<evidence type="ECO:0000313" key="6">
    <source>
        <dbReference type="Proteomes" id="UP001497623"/>
    </source>
</evidence>
<proteinExistence type="inferred from homology"/>
<protein>
    <recommendedName>
        <fullName evidence="4">Beta/gamma crystallin 'Greek key' domain-containing protein</fullName>
    </recommendedName>
</protein>
<sequence length="219" mass="24001">MFLLLHICYALVGCAAAGFGGDQSHNITLYSEADNTGEQITFTSFSHDLSLDGFNDKTHSMCGVGAWILYKNEDYQYDENSWTTLFTAGQYKCYTLGASRAQQASSLRYVGSGDLDDQVLTIYYDYAWSGGEMTVIRDQDDLGGYGNHGASFTITGNGSWTVYSGVYFTGESLCVKPTADPMSGKFFGAWDVRNLQLPADMISSIRKGCFSNRVVSYSG</sequence>
<keyword evidence="6" id="KW-1185">Reference proteome</keyword>
<feature type="signal peptide" evidence="3">
    <location>
        <begin position="1"/>
        <end position="16"/>
    </location>
</feature>
<dbReference type="Pfam" id="PF00030">
    <property type="entry name" value="Crystall"/>
    <property type="match status" value="1"/>
</dbReference>
<dbReference type="InterPro" id="IPR001064">
    <property type="entry name" value="Beta/gamma_crystallin"/>
</dbReference>
<keyword evidence="3" id="KW-0732">Signal</keyword>
<keyword evidence="2" id="KW-0677">Repeat</keyword>
<accession>A0AAV2RPF7</accession>
<evidence type="ECO:0000256" key="2">
    <source>
        <dbReference type="ARBA" id="ARBA00022737"/>
    </source>
</evidence>
<evidence type="ECO:0000259" key="4">
    <source>
        <dbReference type="SMART" id="SM00247"/>
    </source>
</evidence>
<dbReference type="Gene3D" id="2.60.20.10">
    <property type="entry name" value="Crystallins"/>
    <property type="match status" value="2"/>
</dbReference>